<protein>
    <submittedName>
        <fullName evidence="2">Uncharacterized protein</fullName>
    </submittedName>
</protein>
<feature type="compositionally biased region" description="Polar residues" evidence="1">
    <location>
        <begin position="116"/>
        <end position="131"/>
    </location>
</feature>
<keyword evidence="3" id="KW-1185">Reference proteome</keyword>
<evidence type="ECO:0000313" key="2">
    <source>
        <dbReference type="EMBL" id="KAL1583603.1"/>
    </source>
</evidence>
<evidence type="ECO:0000313" key="3">
    <source>
        <dbReference type="Proteomes" id="UP000803884"/>
    </source>
</evidence>
<dbReference type="Proteomes" id="UP000803884">
    <property type="component" value="Unassembled WGS sequence"/>
</dbReference>
<proteinExistence type="predicted"/>
<evidence type="ECO:0000256" key="1">
    <source>
        <dbReference type="SAM" id="MobiDB-lite"/>
    </source>
</evidence>
<sequence>MSNEKSLTTPKEKLDGRSFTFETMACVLAVLESKGATLSGKAYDLMAQLDGKRTTAAFQHQFRAVKTRAKELAAQLDGGAAVPRKRKGAKKSTSVVGKKRGKTDVDEDDDEVIPAKNTQPKKAKVENQQSVEPPMGLGFEFDKHENPYGYNPGFFQNANGPFE</sequence>
<organism evidence="2 3">
    <name type="scientific">Cladosporium halotolerans</name>
    <dbReference type="NCBI Taxonomy" id="1052096"/>
    <lineage>
        <taxon>Eukaryota</taxon>
        <taxon>Fungi</taxon>
        <taxon>Dikarya</taxon>
        <taxon>Ascomycota</taxon>
        <taxon>Pezizomycotina</taxon>
        <taxon>Dothideomycetes</taxon>
        <taxon>Dothideomycetidae</taxon>
        <taxon>Cladosporiales</taxon>
        <taxon>Cladosporiaceae</taxon>
        <taxon>Cladosporium</taxon>
    </lineage>
</organism>
<dbReference type="GeneID" id="96009187"/>
<dbReference type="AlphaFoldDB" id="A0AB34KFX7"/>
<name>A0AB34KFX7_9PEZI</name>
<reference evidence="2 3" key="1">
    <citation type="journal article" date="2020" name="Microbiol. Resour. Announc.">
        <title>Draft Genome Sequence of a Cladosporium Species Isolated from the Mesophotic Ascidian Didemnum maculosum.</title>
        <authorList>
            <person name="Gioti A."/>
            <person name="Siaperas R."/>
            <person name="Nikolaivits E."/>
            <person name="Le Goff G."/>
            <person name="Ouazzani J."/>
            <person name="Kotoulas G."/>
            <person name="Topakas E."/>
        </authorList>
    </citation>
    <scope>NUCLEOTIDE SEQUENCE [LARGE SCALE GENOMIC DNA]</scope>
    <source>
        <strain evidence="2 3">TM138-S3</strain>
    </source>
</reference>
<feature type="region of interest" description="Disordered" evidence="1">
    <location>
        <begin position="77"/>
        <end position="143"/>
    </location>
</feature>
<dbReference type="RefSeq" id="XP_069226710.1">
    <property type="nucleotide sequence ID" value="XM_069376349.1"/>
</dbReference>
<dbReference type="EMBL" id="JAAQHG020000033">
    <property type="protein sequence ID" value="KAL1583603.1"/>
    <property type="molecule type" value="Genomic_DNA"/>
</dbReference>
<comment type="caution">
    <text evidence="2">The sequence shown here is derived from an EMBL/GenBank/DDBJ whole genome shotgun (WGS) entry which is preliminary data.</text>
</comment>
<gene>
    <name evidence="2" type="ORF">WHR41_07745</name>
</gene>
<accession>A0AB34KFX7</accession>